<dbReference type="Proteomes" id="UP000580043">
    <property type="component" value="Unassembled WGS sequence"/>
</dbReference>
<dbReference type="PANTHER" id="PTHR45339">
    <property type="entry name" value="HYBRID SIGNAL TRANSDUCTION HISTIDINE KINASE J"/>
    <property type="match status" value="1"/>
</dbReference>
<feature type="domain" description="Response regulatory" evidence="11">
    <location>
        <begin position="618"/>
        <end position="737"/>
    </location>
</feature>
<dbReference type="AlphaFoldDB" id="A0A848GAJ9"/>
<organism evidence="12 13">
    <name type="scientific">Zoogloea dura</name>
    <dbReference type="NCBI Taxonomy" id="2728840"/>
    <lineage>
        <taxon>Bacteria</taxon>
        <taxon>Pseudomonadati</taxon>
        <taxon>Pseudomonadota</taxon>
        <taxon>Betaproteobacteria</taxon>
        <taxon>Rhodocyclales</taxon>
        <taxon>Zoogloeaceae</taxon>
        <taxon>Zoogloea</taxon>
    </lineage>
</organism>
<keyword evidence="9" id="KW-0472">Membrane</keyword>
<dbReference type="InterPro" id="IPR011006">
    <property type="entry name" value="CheY-like_superfamily"/>
</dbReference>
<dbReference type="Gene3D" id="3.30.565.10">
    <property type="entry name" value="Histidine kinase-like ATPase, C-terminal domain"/>
    <property type="match status" value="1"/>
</dbReference>
<dbReference type="Pfam" id="PF00072">
    <property type="entry name" value="Response_reg"/>
    <property type="match status" value="1"/>
</dbReference>
<dbReference type="EC" id="2.7.13.3" evidence="2"/>
<dbReference type="InterPro" id="IPR003594">
    <property type="entry name" value="HATPase_dom"/>
</dbReference>
<dbReference type="Pfam" id="PF22588">
    <property type="entry name" value="dCache_1_like"/>
    <property type="match status" value="1"/>
</dbReference>
<dbReference type="PROSITE" id="PS50109">
    <property type="entry name" value="HIS_KIN"/>
    <property type="match status" value="1"/>
</dbReference>
<dbReference type="SMART" id="SM00387">
    <property type="entry name" value="HATPase_c"/>
    <property type="match status" value="1"/>
</dbReference>
<dbReference type="Gene3D" id="1.10.287.130">
    <property type="match status" value="1"/>
</dbReference>
<dbReference type="InterPro" id="IPR004358">
    <property type="entry name" value="Sig_transdc_His_kin-like_C"/>
</dbReference>
<evidence type="ECO:0000259" key="10">
    <source>
        <dbReference type="PROSITE" id="PS50109"/>
    </source>
</evidence>
<evidence type="ECO:0000256" key="4">
    <source>
        <dbReference type="ARBA" id="ARBA00023012"/>
    </source>
</evidence>
<evidence type="ECO:0000313" key="12">
    <source>
        <dbReference type="EMBL" id="NML27423.1"/>
    </source>
</evidence>
<dbReference type="FunFam" id="3.30.565.10:FF:000010">
    <property type="entry name" value="Sensor histidine kinase RcsC"/>
    <property type="match status" value="1"/>
</dbReference>
<dbReference type="Pfam" id="PF02518">
    <property type="entry name" value="HATPase_c"/>
    <property type="match status" value="1"/>
</dbReference>
<dbReference type="CDD" id="cd12915">
    <property type="entry name" value="PDC2_DGC_like"/>
    <property type="match status" value="1"/>
</dbReference>
<feature type="modified residue" description="4-aspartylphosphate" evidence="7">
    <location>
        <position position="670"/>
    </location>
</feature>
<dbReference type="InterPro" id="IPR036097">
    <property type="entry name" value="HisK_dim/P_sf"/>
</dbReference>
<sequence>MLVIYAAYAAVLVAELVESRQQALHYAGMESLNQVRSLDENLDGSIERVDTLLKELRFQVEPQLQGGNPPRAEVVNALLARFLAYLPESQSLRIAGPDGHFLYDASGTLFPAHIQDRAYFQAHRDNPQSGLVVSEPIFARITKNWVFTVSRRLSGPQGEFLGIIQAAVNADVLQRKMAGVRLGEGDVLSIFDRDFRLLARVPPLPGQQGLRVAEHFRQEILARGGEEGSLRAVSPLDGKERVFGFRRGDDSPFIVLAGRQVDRVLAEWTRKAVFYGVCLLSGLVLLSVLMLFWGSMYRRALELAAQMSAESREIAEQLKGANAELEQHQAHLQQLVDERTRNIEVLNGELRLRVDQVEAANHAKSDFLASMSHEIRTPLNAIIGLTDLLLRKPQPPEDLDKLDKLRAAGRHLLGVINDILDLSKIEAGKLALRPERFELRALGANVVSMLAESARAKGLELKLEQAALPAFAWGDATRLTQSLLNLAGNAVKFNQRGTVSLRIRPVEEREDRLKLYFEVEDTGIGIDAETQSRLFAPFEQAGSSTARDYGGTGLGLAITRRLAALMDGETGVRSVPGVGSVFWFTAWVGHLAAAADESGPAPLAEPVRRIREAHAGRRVLLVEDDEINQLVACEYLAEAGLQTDIAADGVEAVAMLSGLAPEHFALILMDVQMPRMDGLEATRQIRRLPGLARIPIIAMTANAFDEDQARCIKAGMNDFVAKPVAPGQMFPTVLKWLAAGQALADTARTG</sequence>
<keyword evidence="13" id="KW-1185">Reference proteome</keyword>
<keyword evidence="4" id="KW-0902">Two-component regulatory system</keyword>
<dbReference type="PRINTS" id="PR00344">
    <property type="entry name" value="BCTRLSENSOR"/>
</dbReference>
<dbReference type="InterPro" id="IPR003661">
    <property type="entry name" value="HisK_dim/P_dom"/>
</dbReference>
<dbReference type="CDD" id="cd00082">
    <property type="entry name" value="HisKA"/>
    <property type="match status" value="1"/>
</dbReference>
<dbReference type="PANTHER" id="PTHR45339:SF5">
    <property type="entry name" value="HISTIDINE KINASE"/>
    <property type="match status" value="1"/>
</dbReference>
<dbReference type="SUPFAM" id="SSF52172">
    <property type="entry name" value="CheY-like"/>
    <property type="match status" value="1"/>
</dbReference>
<protein>
    <recommendedName>
        <fullName evidence="6">Virulence sensor protein BvgS</fullName>
        <ecNumber evidence="2">2.7.13.3</ecNumber>
    </recommendedName>
</protein>
<dbReference type="InterPro" id="IPR054327">
    <property type="entry name" value="His-kinase-like_sensor"/>
</dbReference>
<evidence type="ECO:0000256" key="2">
    <source>
        <dbReference type="ARBA" id="ARBA00012438"/>
    </source>
</evidence>
<evidence type="ECO:0000313" key="13">
    <source>
        <dbReference type="Proteomes" id="UP000580043"/>
    </source>
</evidence>
<evidence type="ECO:0000256" key="3">
    <source>
        <dbReference type="ARBA" id="ARBA00022553"/>
    </source>
</evidence>
<keyword evidence="9" id="KW-0812">Transmembrane</keyword>
<name>A0A848GAJ9_9RHOO</name>
<evidence type="ECO:0000256" key="5">
    <source>
        <dbReference type="ARBA" id="ARBA00058004"/>
    </source>
</evidence>
<gene>
    <name evidence="12" type="ORF">HHL15_16835</name>
</gene>
<feature type="coiled-coil region" evidence="8">
    <location>
        <begin position="304"/>
        <end position="338"/>
    </location>
</feature>
<dbReference type="InterPro" id="IPR005467">
    <property type="entry name" value="His_kinase_dom"/>
</dbReference>
<dbReference type="EMBL" id="JABBGA010000015">
    <property type="protein sequence ID" value="NML27423.1"/>
    <property type="molecule type" value="Genomic_DNA"/>
</dbReference>
<dbReference type="CDD" id="cd12914">
    <property type="entry name" value="PDC1_DGC_like"/>
    <property type="match status" value="1"/>
</dbReference>
<evidence type="ECO:0000256" key="1">
    <source>
        <dbReference type="ARBA" id="ARBA00000085"/>
    </source>
</evidence>
<evidence type="ECO:0000256" key="8">
    <source>
        <dbReference type="SAM" id="Coils"/>
    </source>
</evidence>
<keyword evidence="9" id="KW-1133">Transmembrane helix</keyword>
<comment type="caution">
    <text evidence="12">The sequence shown here is derived from an EMBL/GenBank/DDBJ whole genome shotgun (WGS) entry which is preliminary data.</text>
</comment>
<dbReference type="RefSeq" id="WP_169146963.1">
    <property type="nucleotide sequence ID" value="NZ_JABBGA010000015.1"/>
</dbReference>
<dbReference type="CDD" id="cd16922">
    <property type="entry name" value="HATPase_EvgS-ArcB-TorS-like"/>
    <property type="match status" value="1"/>
</dbReference>
<proteinExistence type="predicted"/>
<dbReference type="SUPFAM" id="SSF55874">
    <property type="entry name" value="ATPase domain of HSP90 chaperone/DNA topoisomerase II/histidine kinase"/>
    <property type="match status" value="1"/>
</dbReference>
<evidence type="ECO:0000259" key="11">
    <source>
        <dbReference type="PROSITE" id="PS50110"/>
    </source>
</evidence>
<dbReference type="CDD" id="cd17546">
    <property type="entry name" value="REC_hyHK_CKI1_RcsC-like"/>
    <property type="match status" value="1"/>
</dbReference>
<dbReference type="Gene3D" id="3.30.450.20">
    <property type="entry name" value="PAS domain"/>
    <property type="match status" value="2"/>
</dbReference>
<evidence type="ECO:0000256" key="9">
    <source>
        <dbReference type="SAM" id="Phobius"/>
    </source>
</evidence>
<feature type="transmembrane region" description="Helical" evidence="9">
    <location>
        <begin position="272"/>
        <end position="293"/>
    </location>
</feature>
<dbReference type="SMART" id="SM00448">
    <property type="entry name" value="REC"/>
    <property type="match status" value="1"/>
</dbReference>
<dbReference type="SMART" id="SM00388">
    <property type="entry name" value="HisKA"/>
    <property type="match status" value="1"/>
</dbReference>
<evidence type="ECO:0000256" key="7">
    <source>
        <dbReference type="PROSITE-ProRule" id="PRU00169"/>
    </source>
</evidence>
<dbReference type="Gene3D" id="3.40.50.2300">
    <property type="match status" value="1"/>
</dbReference>
<reference evidence="12 13" key="1">
    <citation type="submission" date="2020-04" db="EMBL/GenBank/DDBJ databases">
        <title>Zoogloea sp. G-4-1-14 isolated from soil.</title>
        <authorList>
            <person name="Dahal R.H."/>
        </authorList>
    </citation>
    <scope>NUCLEOTIDE SEQUENCE [LARGE SCALE GENOMIC DNA]</scope>
    <source>
        <strain evidence="12 13">G-4-1-14</strain>
    </source>
</reference>
<evidence type="ECO:0000256" key="6">
    <source>
        <dbReference type="ARBA" id="ARBA00070152"/>
    </source>
</evidence>
<accession>A0A848GAJ9</accession>
<keyword evidence="3 7" id="KW-0597">Phosphoprotein</keyword>
<dbReference type="InterPro" id="IPR001789">
    <property type="entry name" value="Sig_transdc_resp-reg_receiver"/>
</dbReference>
<dbReference type="InterPro" id="IPR036890">
    <property type="entry name" value="HATPase_C_sf"/>
</dbReference>
<keyword evidence="8" id="KW-0175">Coiled coil</keyword>
<comment type="catalytic activity">
    <reaction evidence="1">
        <text>ATP + protein L-histidine = ADP + protein N-phospho-L-histidine.</text>
        <dbReference type="EC" id="2.7.13.3"/>
    </reaction>
</comment>
<dbReference type="SUPFAM" id="SSF47384">
    <property type="entry name" value="Homodimeric domain of signal transducing histidine kinase"/>
    <property type="match status" value="1"/>
</dbReference>
<dbReference type="PROSITE" id="PS50110">
    <property type="entry name" value="RESPONSE_REGULATORY"/>
    <property type="match status" value="1"/>
</dbReference>
<dbReference type="Pfam" id="PF00512">
    <property type="entry name" value="HisKA"/>
    <property type="match status" value="1"/>
</dbReference>
<dbReference type="GO" id="GO:0000155">
    <property type="term" value="F:phosphorelay sensor kinase activity"/>
    <property type="evidence" value="ECO:0007669"/>
    <property type="project" value="InterPro"/>
</dbReference>
<feature type="domain" description="Histidine kinase" evidence="10">
    <location>
        <begin position="370"/>
        <end position="590"/>
    </location>
</feature>
<comment type="function">
    <text evidence="5">Member of the two-component regulatory system BvgS/BvgA. Phosphorylates BvgA via a four-step phosphorelay in response to environmental signals.</text>
</comment>